<keyword evidence="1 6" id="KW-0597">Phosphoprotein</keyword>
<evidence type="ECO:0000256" key="6">
    <source>
        <dbReference type="PROSITE-ProRule" id="PRU00169"/>
    </source>
</evidence>
<proteinExistence type="predicted"/>
<dbReference type="SUPFAM" id="SSF52172">
    <property type="entry name" value="CheY-like"/>
    <property type="match status" value="1"/>
</dbReference>
<evidence type="ECO:0000256" key="3">
    <source>
        <dbReference type="ARBA" id="ARBA00023015"/>
    </source>
</evidence>
<reference evidence="8 9" key="1">
    <citation type="journal article" date="2020" name="Nature">
        <title>Bacterial chemolithoautotrophy via manganese oxidation.</title>
        <authorList>
            <person name="Yu H."/>
            <person name="Leadbetter J.R."/>
        </authorList>
    </citation>
    <scope>NUCLEOTIDE SEQUENCE [LARGE SCALE GENOMIC DNA]</scope>
    <source>
        <strain evidence="8 9">Mn-1</strain>
    </source>
</reference>
<dbReference type="SMART" id="SM00448">
    <property type="entry name" value="REC"/>
    <property type="match status" value="1"/>
</dbReference>
<evidence type="ECO:0000256" key="1">
    <source>
        <dbReference type="ARBA" id="ARBA00022553"/>
    </source>
</evidence>
<feature type="modified residue" description="4-aspartylphosphate" evidence="6">
    <location>
        <position position="58"/>
    </location>
</feature>
<feature type="domain" description="Response regulatory" evidence="7">
    <location>
        <begin position="9"/>
        <end position="125"/>
    </location>
</feature>
<dbReference type="PANTHER" id="PTHR48111:SF21">
    <property type="entry name" value="DNA-BINDING DUAL MASTER TRANSCRIPTIONAL REGULATOR RPAA"/>
    <property type="match status" value="1"/>
</dbReference>
<dbReference type="Pfam" id="PF00072">
    <property type="entry name" value="Response_reg"/>
    <property type="match status" value="1"/>
</dbReference>
<evidence type="ECO:0000256" key="2">
    <source>
        <dbReference type="ARBA" id="ARBA00023012"/>
    </source>
</evidence>
<evidence type="ECO:0000256" key="4">
    <source>
        <dbReference type="ARBA" id="ARBA00023125"/>
    </source>
</evidence>
<dbReference type="PROSITE" id="PS50110">
    <property type="entry name" value="RESPONSE_REGULATORY"/>
    <property type="match status" value="1"/>
</dbReference>
<gene>
    <name evidence="8" type="ORF">MNODULE_06700</name>
</gene>
<dbReference type="InterPro" id="IPR039420">
    <property type="entry name" value="WalR-like"/>
</dbReference>
<dbReference type="Gene3D" id="3.40.50.2300">
    <property type="match status" value="1"/>
</dbReference>
<dbReference type="InterPro" id="IPR011006">
    <property type="entry name" value="CheY-like_superfamily"/>
</dbReference>
<organism evidence="8 9">
    <name type="scientific">Candidatus Manganitrophus noduliformans</name>
    <dbReference type="NCBI Taxonomy" id="2606439"/>
    <lineage>
        <taxon>Bacteria</taxon>
        <taxon>Pseudomonadati</taxon>
        <taxon>Nitrospirota</taxon>
        <taxon>Nitrospiria</taxon>
        <taxon>Candidatus Troglogloeales</taxon>
        <taxon>Candidatus Manganitrophaceae</taxon>
        <taxon>Candidatus Manganitrophus</taxon>
    </lineage>
</organism>
<dbReference type="RefSeq" id="WP_168058674.1">
    <property type="nucleotide sequence ID" value="NZ_VTOW01000001.1"/>
</dbReference>
<name>A0A7X6DND1_9BACT</name>
<evidence type="ECO:0000259" key="7">
    <source>
        <dbReference type="PROSITE" id="PS50110"/>
    </source>
</evidence>
<accession>A0A7X6DND1</accession>
<dbReference type="InterPro" id="IPR001789">
    <property type="entry name" value="Sig_transdc_resp-reg_receiver"/>
</dbReference>
<dbReference type="AlphaFoldDB" id="A0A7X6DND1"/>
<comment type="caution">
    <text evidence="8">The sequence shown here is derived from an EMBL/GenBank/DDBJ whole genome shotgun (WGS) entry which is preliminary data.</text>
</comment>
<dbReference type="GO" id="GO:0005829">
    <property type="term" value="C:cytosol"/>
    <property type="evidence" value="ECO:0007669"/>
    <property type="project" value="TreeGrafter"/>
</dbReference>
<dbReference type="GO" id="GO:0000976">
    <property type="term" value="F:transcription cis-regulatory region binding"/>
    <property type="evidence" value="ECO:0007669"/>
    <property type="project" value="TreeGrafter"/>
</dbReference>
<protein>
    <submittedName>
        <fullName evidence="8">Response regulator</fullName>
    </submittedName>
</protein>
<evidence type="ECO:0000313" key="8">
    <source>
        <dbReference type="EMBL" id="NKE70426.1"/>
    </source>
</evidence>
<dbReference type="PANTHER" id="PTHR48111">
    <property type="entry name" value="REGULATOR OF RPOS"/>
    <property type="match status" value="1"/>
</dbReference>
<dbReference type="GO" id="GO:0032993">
    <property type="term" value="C:protein-DNA complex"/>
    <property type="evidence" value="ECO:0007669"/>
    <property type="project" value="TreeGrafter"/>
</dbReference>
<dbReference type="GO" id="GO:0000156">
    <property type="term" value="F:phosphorelay response regulator activity"/>
    <property type="evidence" value="ECO:0007669"/>
    <property type="project" value="TreeGrafter"/>
</dbReference>
<evidence type="ECO:0000313" key="9">
    <source>
        <dbReference type="Proteomes" id="UP000534783"/>
    </source>
</evidence>
<dbReference type="Proteomes" id="UP000534783">
    <property type="component" value="Unassembled WGS sequence"/>
</dbReference>
<keyword evidence="4" id="KW-0238">DNA-binding</keyword>
<dbReference type="GO" id="GO:0006355">
    <property type="term" value="P:regulation of DNA-templated transcription"/>
    <property type="evidence" value="ECO:0007669"/>
    <property type="project" value="TreeGrafter"/>
</dbReference>
<dbReference type="EMBL" id="VTOW01000001">
    <property type="protein sequence ID" value="NKE70426.1"/>
    <property type="molecule type" value="Genomic_DNA"/>
</dbReference>
<sequence length="137" mass="14959">MKQRKPEGAILIGEDHPDTLQILKVVLESEGYRVDTVSDSETVLAKATRNKPLLILLDMMLPKIGGVEVCRRLKHDLSTAHIPVVIITAKSDHEARAGAMAAGADAYVLKPFDPADLVERVNKIFDRIALAPLPQST</sequence>
<keyword evidence="2" id="KW-0902">Two-component regulatory system</keyword>
<keyword evidence="9" id="KW-1185">Reference proteome</keyword>
<keyword evidence="3" id="KW-0805">Transcription regulation</keyword>
<keyword evidence="5" id="KW-0804">Transcription</keyword>
<evidence type="ECO:0000256" key="5">
    <source>
        <dbReference type="ARBA" id="ARBA00023163"/>
    </source>
</evidence>